<name>A0AAD7YGG3_MYTSE</name>
<evidence type="ECO:0000313" key="6">
    <source>
        <dbReference type="Proteomes" id="UP001231518"/>
    </source>
</evidence>
<dbReference type="EMBL" id="JARGEI010000001">
    <property type="protein sequence ID" value="KAJ8736798.1"/>
    <property type="molecule type" value="Genomic_DNA"/>
</dbReference>
<gene>
    <name evidence="5" type="ORF">PYW07_000069</name>
    <name evidence="4" type="ORF">PYW07_006321</name>
    <name evidence="2" type="ORF">PYW07_010012</name>
    <name evidence="1" type="ORF">PYW07_013875</name>
    <name evidence="3" type="ORF">PYW07_015979</name>
</gene>
<evidence type="ECO:0000313" key="3">
    <source>
        <dbReference type="EMBL" id="KAJ8725021.1"/>
    </source>
</evidence>
<organism evidence="1 6">
    <name type="scientific">Mythimna separata</name>
    <name type="common">Oriental armyworm</name>
    <name type="synonym">Pseudaletia separata</name>
    <dbReference type="NCBI Taxonomy" id="271217"/>
    <lineage>
        <taxon>Eukaryota</taxon>
        <taxon>Metazoa</taxon>
        <taxon>Ecdysozoa</taxon>
        <taxon>Arthropoda</taxon>
        <taxon>Hexapoda</taxon>
        <taxon>Insecta</taxon>
        <taxon>Pterygota</taxon>
        <taxon>Neoptera</taxon>
        <taxon>Endopterygota</taxon>
        <taxon>Lepidoptera</taxon>
        <taxon>Glossata</taxon>
        <taxon>Ditrysia</taxon>
        <taxon>Noctuoidea</taxon>
        <taxon>Noctuidae</taxon>
        <taxon>Noctuinae</taxon>
        <taxon>Hadenini</taxon>
        <taxon>Mythimna</taxon>
    </lineage>
</organism>
<dbReference type="Proteomes" id="UP001231518">
    <property type="component" value="Chromosome 24"/>
</dbReference>
<dbReference type="Proteomes" id="UP001231518">
    <property type="component" value="Chromosome 19"/>
</dbReference>
<dbReference type="EMBL" id="JARGEI010000010">
    <property type="protein sequence ID" value="KAJ8725021.1"/>
    <property type="molecule type" value="Genomic_DNA"/>
</dbReference>
<reference evidence="1" key="1">
    <citation type="submission" date="2023-03" db="EMBL/GenBank/DDBJ databases">
        <title>Chromosome-level genomes of two armyworms, Mythimna separata and Mythimna loreyi, provide insights into the biosynthesis and reception of sex pheromones.</title>
        <authorList>
            <person name="Zhao H."/>
        </authorList>
    </citation>
    <scope>NUCLEOTIDE SEQUENCE</scope>
    <source>
        <strain evidence="1">BeijingLab</strain>
        <tissue evidence="1">Pupa</tissue>
    </source>
</reference>
<evidence type="ECO:0000313" key="2">
    <source>
        <dbReference type="EMBL" id="KAJ8715530.1"/>
    </source>
</evidence>
<dbReference type="EMBL" id="JARGEI010000020">
    <property type="protein sequence ID" value="KAJ8713505.1"/>
    <property type="molecule type" value="Genomic_DNA"/>
</dbReference>
<evidence type="ECO:0000313" key="4">
    <source>
        <dbReference type="EMBL" id="KAJ8728625.1"/>
    </source>
</evidence>
<dbReference type="Proteomes" id="UP001231518">
    <property type="component" value="Chromosome 7"/>
</dbReference>
<dbReference type="EMBL" id="JARGEI010000018">
    <property type="protein sequence ID" value="KAJ8715530.1"/>
    <property type="molecule type" value="Genomic_DNA"/>
</dbReference>
<evidence type="ECO:0000313" key="5">
    <source>
        <dbReference type="EMBL" id="KAJ8736798.1"/>
    </source>
</evidence>
<protein>
    <submittedName>
        <fullName evidence="1">Uncharacterized protein</fullName>
    </submittedName>
</protein>
<proteinExistence type="predicted"/>
<dbReference type="AlphaFoldDB" id="A0AAD7YGG3"/>
<dbReference type="Proteomes" id="UP001231518">
    <property type="component" value="Chromosome 4"/>
</dbReference>
<keyword evidence="6" id="KW-1185">Reference proteome</keyword>
<sequence>MEESVCIICNKSDDKQVYEIKKTALNRLVASSKKRIDNRYKKFETLTSALIHRTCQSHYNDETAIATFCSSRRKKSQEGKQINKDALIFNFQSHCFLCGGFFGNISKDKISSVQNNDTRENILQHIKKQNTINDFDKNILARLRNVPDLVAIEAHYHTVCYFV</sequence>
<dbReference type="EMBL" id="JARGEI010000007">
    <property type="protein sequence ID" value="KAJ8728625.1"/>
    <property type="molecule type" value="Genomic_DNA"/>
</dbReference>
<comment type="caution">
    <text evidence="1">The sequence shown here is derived from an EMBL/GenBank/DDBJ whole genome shotgun (WGS) entry which is preliminary data.</text>
</comment>
<accession>A0AAD7YGG3</accession>
<evidence type="ECO:0000313" key="1">
    <source>
        <dbReference type="EMBL" id="KAJ8713505.1"/>
    </source>
</evidence>
<dbReference type="Proteomes" id="UP001231518">
    <property type="component" value="Chromosome 1"/>
</dbReference>